<reference evidence="2 3" key="1">
    <citation type="submission" date="2019-06" db="EMBL/GenBank/DDBJ databases">
        <title>Cerasibacillus sp. nov., isolated from maize field.</title>
        <authorList>
            <person name="Lin S.-Y."/>
            <person name="Tsai C.-F."/>
            <person name="Young C.-C."/>
        </authorList>
    </citation>
    <scope>NUCLEOTIDE SEQUENCE [LARGE SCALE GENOMIC DNA]</scope>
    <source>
        <strain evidence="2 3">CC-CFT480</strain>
    </source>
</reference>
<proteinExistence type="predicted"/>
<comment type="caution">
    <text evidence="2">The sequence shown here is derived from an EMBL/GenBank/DDBJ whole genome shotgun (WGS) entry which is preliminary data.</text>
</comment>
<dbReference type="AlphaFoldDB" id="A0A5C8P0K0"/>
<feature type="transmembrane region" description="Helical" evidence="1">
    <location>
        <begin position="13"/>
        <end position="32"/>
    </location>
</feature>
<evidence type="ECO:0000313" key="2">
    <source>
        <dbReference type="EMBL" id="TXL66755.1"/>
    </source>
</evidence>
<evidence type="ECO:0000313" key="3">
    <source>
        <dbReference type="Proteomes" id="UP000321574"/>
    </source>
</evidence>
<keyword evidence="3" id="KW-1185">Reference proteome</keyword>
<name>A0A5C8P0K0_9BACI</name>
<organism evidence="2 3">
    <name type="scientific">Cerasibacillus terrae</name>
    <dbReference type="NCBI Taxonomy" id="2498845"/>
    <lineage>
        <taxon>Bacteria</taxon>
        <taxon>Bacillati</taxon>
        <taxon>Bacillota</taxon>
        <taxon>Bacilli</taxon>
        <taxon>Bacillales</taxon>
        <taxon>Bacillaceae</taxon>
        <taxon>Cerasibacillus</taxon>
    </lineage>
</organism>
<sequence>MNKSERKKSKIKTYIKGLLTIIFVAIIYNFIWKGYIVNPTASDALKDEDGEVALLTDIAKGEVLAFNQLKNGYQVNSVSKGYLGWAITDMINISHPTTNPFKAREELLQFEGDKQLHLILITTNNKKVYKMVAIDKANNEIELGKIPGEQSSLYYTYSTKPFSDTVTYKAYSKKGELLHRE</sequence>
<evidence type="ECO:0000256" key="1">
    <source>
        <dbReference type="SAM" id="Phobius"/>
    </source>
</evidence>
<dbReference type="OrthoDB" id="9875503at2"/>
<dbReference type="EMBL" id="VDUW01000002">
    <property type="protein sequence ID" value="TXL66755.1"/>
    <property type="molecule type" value="Genomic_DNA"/>
</dbReference>
<protein>
    <submittedName>
        <fullName evidence="2">Uncharacterized protein</fullName>
    </submittedName>
</protein>
<keyword evidence="1" id="KW-0812">Transmembrane</keyword>
<dbReference type="RefSeq" id="WP_147666154.1">
    <property type="nucleotide sequence ID" value="NZ_VDUW01000002.1"/>
</dbReference>
<accession>A0A5C8P0K0</accession>
<gene>
    <name evidence="2" type="ORF">FHP05_05070</name>
</gene>
<keyword evidence="1" id="KW-0472">Membrane</keyword>
<keyword evidence="1" id="KW-1133">Transmembrane helix</keyword>
<dbReference type="Proteomes" id="UP000321574">
    <property type="component" value="Unassembled WGS sequence"/>
</dbReference>